<dbReference type="KEGG" id="mpro:BJP34_06170"/>
<protein>
    <submittedName>
        <fullName evidence="1">4-hydroxybenzoate synthetase</fullName>
    </submittedName>
</protein>
<evidence type="ECO:0000313" key="1">
    <source>
        <dbReference type="EMBL" id="AOW99089.1"/>
    </source>
</evidence>
<sequence length="183" mass="21566">MRNDLQQSLTRSYIDPSTLSIFQRILLTTDGTVTDMLEAYLFEQIRLVKLSEELVTTTDDIEPMELDKGSSVLDRKILLQGKISRKNYIYAESIIVIDRLDEYFQKDLLKTKSPIGKIWREQRFETFKEIVDTGKKPANELADYFQIEPEANLLFRTYCVFSNRQSVMMISEYFPESYFLNRL</sequence>
<dbReference type="EMBL" id="CP017599">
    <property type="protein sequence ID" value="AOW99089.1"/>
    <property type="molecule type" value="Genomic_DNA"/>
</dbReference>
<dbReference type="OrthoDB" id="6297849at2"/>
<evidence type="ECO:0000313" key="2">
    <source>
        <dbReference type="Proteomes" id="UP000177870"/>
    </source>
</evidence>
<dbReference type="InterPro" id="IPR002800">
    <property type="entry name" value="Rv2949c-like"/>
</dbReference>
<dbReference type="STRING" id="1458985.BJP34_06170"/>
<dbReference type="InterPro" id="IPR028978">
    <property type="entry name" value="Chorismate_lyase_/UTRA_dom_sf"/>
</dbReference>
<name>A0A1D8TN80_9CYAN</name>
<dbReference type="Gene3D" id="3.40.1410.10">
    <property type="entry name" value="Chorismate lyase-like"/>
    <property type="match status" value="1"/>
</dbReference>
<dbReference type="SUPFAM" id="SSF64288">
    <property type="entry name" value="Chorismate lyase-like"/>
    <property type="match status" value="1"/>
</dbReference>
<dbReference type="Pfam" id="PF01947">
    <property type="entry name" value="Rv2949c-like"/>
    <property type="match status" value="1"/>
</dbReference>
<accession>A0A1D8TN80</accession>
<dbReference type="Proteomes" id="UP000177870">
    <property type="component" value="Chromosome"/>
</dbReference>
<reference evidence="2" key="1">
    <citation type="submission" date="2016-10" db="EMBL/GenBank/DDBJ databases">
        <title>Comparative genomics uncovers the prolific and rare metabolic potential of the cyanobacterial genus Moorea.</title>
        <authorList>
            <person name="Leao T."/>
            <person name="Castelao G."/>
            <person name="Korobeynikov A."/>
            <person name="Monroe E.A."/>
            <person name="Podell S."/>
            <person name="Glukhov E."/>
            <person name="Allen E."/>
            <person name="Gerwick W.H."/>
            <person name="Gerwick L."/>
        </authorList>
    </citation>
    <scope>NUCLEOTIDE SEQUENCE [LARGE SCALE GENOMIC DNA]</scope>
    <source>
        <strain evidence="2">PAL-8-15-08-1</strain>
    </source>
</reference>
<proteinExistence type="predicted"/>
<dbReference type="AlphaFoldDB" id="A0A1D8TN80"/>
<gene>
    <name evidence="1" type="ORF">BJP34_06170</name>
</gene>
<organism evidence="1 2">
    <name type="scientific">Moorena producens PAL-8-15-08-1</name>
    <dbReference type="NCBI Taxonomy" id="1458985"/>
    <lineage>
        <taxon>Bacteria</taxon>
        <taxon>Bacillati</taxon>
        <taxon>Cyanobacteriota</taxon>
        <taxon>Cyanophyceae</taxon>
        <taxon>Coleofasciculales</taxon>
        <taxon>Coleofasciculaceae</taxon>
        <taxon>Moorena</taxon>
    </lineage>
</organism>
<dbReference type="RefSeq" id="WP_070391584.1">
    <property type="nucleotide sequence ID" value="NZ_CP017599.1"/>
</dbReference>